<accession>A0A3P8GFA3</accession>
<evidence type="ECO:0000313" key="2">
    <source>
        <dbReference type="Proteomes" id="UP000269396"/>
    </source>
</evidence>
<dbReference type="AlphaFoldDB" id="A0A3P8GFA3"/>
<sequence>MMGFIISAITGSLSVMNSLTLEHLLVSSLITCSSLLLIGKSFRLSTKLFPSFEPTLSILDFTHFTGPSNFLEGREDESCWSFFSFLLALNPTDVTSPRFFFELIFNGVSLTLTPIKKKCFQNLQ</sequence>
<organism evidence="1 2">
    <name type="scientific">Schistosoma mattheei</name>
    <dbReference type="NCBI Taxonomy" id="31246"/>
    <lineage>
        <taxon>Eukaryota</taxon>
        <taxon>Metazoa</taxon>
        <taxon>Spiralia</taxon>
        <taxon>Lophotrochozoa</taxon>
        <taxon>Platyhelminthes</taxon>
        <taxon>Trematoda</taxon>
        <taxon>Digenea</taxon>
        <taxon>Strigeidida</taxon>
        <taxon>Schistosomatoidea</taxon>
        <taxon>Schistosomatidae</taxon>
        <taxon>Schistosoma</taxon>
    </lineage>
</organism>
<evidence type="ECO:0000313" key="1">
    <source>
        <dbReference type="EMBL" id="VDP81461.1"/>
    </source>
</evidence>
<protein>
    <submittedName>
        <fullName evidence="1">Uncharacterized protein</fullName>
    </submittedName>
</protein>
<proteinExistence type="predicted"/>
<name>A0A3P8GFA3_9TREM</name>
<dbReference type="Proteomes" id="UP000269396">
    <property type="component" value="Unassembled WGS sequence"/>
</dbReference>
<dbReference type="EMBL" id="UZAL01043563">
    <property type="protein sequence ID" value="VDP81461.1"/>
    <property type="molecule type" value="Genomic_DNA"/>
</dbReference>
<gene>
    <name evidence="1" type="ORF">SMTD_LOCUS20050</name>
</gene>
<reference evidence="1 2" key="1">
    <citation type="submission" date="2018-11" db="EMBL/GenBank/DDBJ databases">
        <authorList>
            <consortium name="Pathogen Informatics"/>
        </authorList>
    </citation>
    <scope>NUCLEOTIDE SEQUENCE [LARGE SCALE GENOMIC DNA]</scope>
    <source>
        <strain>Denwood</strain>
        <strain evidence="2">Zambia</strain>
    </source>
</reference>
<keyword evidence="2" id="KW-1185">Reference proteome</keyword>